<dbReference type="SUPFAM" id="SSF111126">
    <property type="entry name" value="Ligand-binding domain in the NO signalling and Golgi transport"/>
    <property type="match status" value="1"/>
</dbReference>
<dbReference type="Proteomes" id="UP001321741">
    <property type="component" value="Chromosome"/>
</dbReference>
<evidence type="ECO:0000313" key="1">
    <source>
        <dbReference type="EMBL" id="BDR60089.1"/>
    </source>
</evidence>
<evidence type="ECO:0000313" key="2">
    <source>
        <dbReference type="Proteomes" id="UP001321741"/>
    </source>
</evidence>
<gene>
    <name evidence="1" type="ORF">KIM322_03500</name>
</gene>
<evidence type="ECO:0008006" key="3">
    <source>
        <dbReference type="Google" id="ProtNLM"/>
    </source>
</evidence>
<sequence>MQDSNQQNEHVYFVNQLYRDFLLPTILGQDNDEILYWAGKRVAQKYALASFEDVASFFATAEFGTLTQVKEHRAEFVFELSGQNVADRLNSNCNEFSLEAGIIAAALQAETNRITECEIKVDQRKQRVRITAQLD</sequence>
<dbReference type="Gene3D" id="3.30.1380.20">
    <property type="entry name" value="Trafficking protein particle complex subunit 3"/>
    <property type="match status" value="1"/>
</dbReference>
<dbReference type="InterPro" id="IPR019642">
    <property type="entry name" value="DUF2507"/>
</dbReference>
<reference evidence="1 2" key="1">
    <citation type="journal article" date="2023" name="Microbiol. Spectr.">
        <title>Symbiosis of Carpenter Bees with Uncharacterized Lactic Acid Bacteria Showing NAD Auxotrophy.</title>
        <authorList>
            <person name="Kawasaki S."/>
            <person name="Ozawa K."/>
            <person name="Mori T."/>
            <person name="Yamamoto A."/>
            <person name="Ito M."/>
            <person name="Ohkuma M."/>
            <person name="Sakamoto M."/>
            <person name="Matsutani M."/>
        </authorList>
    </citation>
    <scope>NUCLEOTIDE SEQUENCE [LARGE SCALE GENOMIC DNA]</scope>
    <source>
        <strain evidence="1 2">Kim32-2</strain>
    </source>
</reference>
<dbReference type="InterPro" id="IPR024096">
    <property type="entry name" value="NO_sig/Golgi_transp_ligand-bd"/>
</dbReference>
<dbReference type="EMBL" id="AP026803">
    <property type="protein sequence ID" value="BDR60089.1"/>
    <property type="molecule type" value="Genomic_DNA"/>
</dbReference>
<organism evidence="1 2">
    <name type="scientific">Lactobacillus xylocopicola</name>
    <dbReference type="NCBI Taxonomy" id="2976676"/>
    <lineage>
        <taxon>Bacteria</taxon>
        <taxon>Bacillati</taxon>
        <taxon>Bacillota</taxon>
        <taxon>Bacilli</taxon>
        <taxon>Lactobacillales</taxon>
        <taxon>Lactobacillaceae</taxon>
        <taxon>Lactobacillus</taxon>
    </lineage>
</organism>
<accession>A0ABM8BFQ9</accession>
<proteinExistence type="predicted"/>
<name>A0ABM8BFQ9_9LACO</name>
<protein>
    <recommendedName>
        <fullName evidence="3">DUF2507 domain-containing protein</fullName>
    </recommendedName>
</protein>
<keyword evidence="2" id="KW-1185">Reference proteome</keyword>
<dbReference type="Pfam" id="PF10702">
    <property type="entry name" value="DUF2507"/>
    <property type="match status" value="1"/>
</dbReference>
<dbReference type="RefSeq" id="WP_317637806.1">
    <property type="nucleotide sequence ID" value="NZ_AP026803.1"/>
</dbReference>